<dbReference type="AlphaFoldDB" id="A0A0S2HWI5"/>
<dbReference type="InterPro" id="IPR013517">
    <property type="entry name" value="FG-GAP"/>
</dbReference>
<dbReference type="Pfam" id="PF13517">
    <property type="entry name" value="FG-GAP_3"/>
    <property type="match status" value="2"/>
</dbReference>
<keyword evidence="1 2" id="KW-0732">Signal</keyword>
<accession>A0A0S2HWI5</accession>
<dbReference type="PATRIC" id="fig|1307839.3.peg.782"/>
<evidence type="ECO:0000259" key="3">
    <source>
        <dbReference type="Pfam" id="PF18962"/>
    </source>
</evidence>
<dbReference type="PANTHER" id="PTHR46580:SF4">
    <property type="entry name" value="ATP_GTP-BINDING PROTEIN"/>
    <property type="match status" value="1"/>
</dbReference>
<protein>
    <recommendedName>
        <fullName evidence="3">Secretion system C-terminal sorting domain-containing protein</fullName>
    </recommendedName>
</protein>
<organism evidence="4 5">
    <name type="scientific">Salinivirga cyanobacteriivorans</name>
    <dbReference type="NCBI Taxonomy" id="1307839"/>
    <lineage>
        <taxon>Bacteria</taxon>
        <taxon>Pseudomonadati</taxon>
        <taxon>Bacteroidota</taxon>
        <taxon>Bacteroidia</taxon>
        <taxon>Bacteroidales</taxon>
        <taxon>Salinivirgaceae</taxon>
        <taxon>Salinivirga</taxon>
    </lineage>
</organism>
<dbReference type="PANTHER" id="PTHR46580">
    <property type="entry name" value="SENSOR KINASE-RELATED"/>
    <property type="match status" value="1"/>
</dbReference>
<gene>
    <name evidence="4" type="ORF">L21SP5_00738</name>
</gene>
<feature type="signal peptide" evidence="2">
    <location>
        <begin position="1"/>
        <end position="23"/>
    </location>
</feature>
<evidence type="ECO:0000256" key="2">
    <source>
        <dbReference type="SAM" id="SignalP"/>
    </source>
</evidence>
<dbReference type="SUPFAM" id="SSF69318">
    <property type="entry name" value="Integrin alpha N-terminal domain"/>
    <property type="match status" value="1"/>
</dbReference>
<name>A0A0S2HWI5_9BACT</name>
<keyword evidence="5" id="KW-1185">Reference proteome</keyword>
<evidence type="ECO:0000313" key="5">
    <source>
        <dbReference type="Proteomes" id="UP000064893"/>
    </source>
</evidence>
<dbReference type="Pfam" id="PF18962">
    <property type="entry name" value="Por_Secre_tail"/>
    <property type="match status" value="1"/>
</dbReference>
<evidence type="ECO:0000313" key="4">
    <source>
        <dbReference type="EMBL" id="ALO14410.1"/>
    </source>
</evidence>
<feature type="domain" description="Secretion system C-terminal sorting" evidence="3">
    <location>
        <begin position="485"/>
        <end position="557"/>
    </location>
</feature>
<feature type="chain" id="PRO_5006599448" description="Secretion system C-terminal sorting domain-containing protein" evidence="2">
    <location>
        <begin position="24"/>
        <end position="558"/>
    </location>
</feature>
<dbReference type="OrthoDB" id="1047314at2"/>
<dbReference type="RefSeq" id="WP_057951958.1">
    <property type="nucleotide sequence ID" value="NZ_CP013118.1"/>
</dbReference>
<dbReference type="STRING" id="1307839.L21SP5_00738"/>
<dbReference type="Proteomes" id="UP000064893">
    <property type="component" value="Chromosome"/>
</dbReference>
<proteinExistence type="predicted"/>
<reference evidence="4 5" key="1">
    <citation type="submission" date="2015-11" db="EMBL/GenBank/DDBJ databases">
        <title>Description and complete genome sequence of a novel strain predominating in hypersaline microbial mats and representing a new family of the Bacteriodetes phylum.</title>
        <authorList>
            <person name="Spring S."/>
            <person name="Bunk B."/>
            <person name="Sproer C."/>
            <person name="Klenk H.-P."/>
        </authorList>
    </citation>
    <scope>NUCLEOTIDE SEQUENCE [LARGE SCALE GENOMIC DNA]</scope>
    <source>
        <strain evidence="4 5">L21-Spi-D4</strain>
    </source>
</reference>
<dbReference type="InterPro" id="IPR026444">
    <property type="entry name" value="Secre_tail"/>
</dbReference>
<sequence length="558" mass="62141" precursor="true">MNASFKFLLTLIFLATINISLQAQFDYFNGSPDFLFSEEGKYGTGLGIADMNNDGWKDIIVANGNDIIRDRVQIYFNQGDGTFPAAPDWESDDVDFHGHLAVGDLDKNGWNDIVVSVYLGASGFSAPGELKIYFNSDSGISNTAGFISEPFYTFSCALGDADNDGDLDIAATGGESYNSIFDHGRIFINQDGSFNDSATWKTNDTACSYDVDFADFNQDGFMDIVYGSNGFNSKIYLTDSTGAINKIHAWENSENDLLVNSLDVGFIDENSYPDVVFTNNNQEGGDGKMKIYLFGEGTLPPNSLASWESNQWNYQSGVYLYDINNDNKLDLISGGWWESLRIYYGVDSGFSAMPDYTFTRESVVEAILMADLGKEQIIHVTDTIVVSQDSVSVLYMSKKPVEQLLTVEHNSTVLDYNDYCFVPGKNWISTKINIPQNDTIIIHYTHSPYADMVVSNWDVKNFIFYNQMADSVGLNKNNAVSSIEVYPNPAKKYIIVKSIKPNKSAHAELVNLKGQVIRNWPLHGNTPYQLNLKGISSGIYILRIQNHAGYLSRKIIIQ</sequence>
<dbReference type="EMBL" id="CP013118">
    <property type="protein sequence ID" value="ALO14410.1"/>
    <property type="molecule type" value="Genomic_DNA"/>
</dbReference>
<dbReference type="Gene3D" id="2.130.10.130">
    <property type="entry name" value="Integrin alpha, N-terminal"/>
    <property type="match status" value="2"/>
</dbReference>
<dbReference type="NCBIfam" id="TIGR04183">
    <property type="entry name" value="Por_Secre_tail"/>
    <property type="match status" value="1"/>
</dbReference>
<dbReference type="InterPro" id="IPR028994">
    <property type="entry name" value="Integrin_alpha_N"/>
</dbReference>
<evidence type="ECO:0000256" key="1">
    <source>
        <dbReference type="ARBA" id="ARBA00022729"/>
    </source>
</evidence>
<dbReference type="KEGG" id="blq:L21SP5_00738"/>